<dbReference type="Proteomes" id="UP001597402">
    <property type="component" value="Unassembled WGS sequence"/>
</dbReference>
<keyword evidence="3" id="KW-1185">Reference proteome</keyword>
<accession>A0ABW4XE76</accession>
<protein>
    <recommendedName>
        <fullName evidence="4">Maltokinase N-terminal cap domain-containing protein</fullName>
    </recommendedName>
</protein>
<evidence type="ECO:0000313" key="2">
    <source>
        <dbReference type="EMBL" id="MFD2093736.1"/>
    </source>
</evidence>
<reference evidence="3" key="1">
    <citation type="journal article" date="2019" name="Int. J. Syst. Evol. Microbiol.">
        <title>The Global Catalogue of Microorganisms (GCM) 10K type strain sequencing project: providing services to taxonomists for standard genome sequencing and annotation.</title>
        <authorList>
            <consortium name="The Broad Institute Genomics Platform"/>
            <consortium name="The Broad Institute Genome Sequencing Center for Infectious Disease"/>
            <person name="Wu L."/>
            <person name="Ma J."/>
        </authorList>
    </citation>
    <scope>NUCLEOTIDE SEQUENCE [LARGE SCALE GENOMIC DNA]</scope>
    <source>
        <strain evidence="3">JCM 3338</strain>
    </source>
</reference>
<dbReference type="RefSeq" id="WP_376879681.1">
    <property type="nucleotide sequence ID" value="NZ_JBHUHP010000028.1"/>
</dbReference>
<organism evidence="2 3">
    <name type="scientific">Blastococcus deserti</name>
    <dbReference type="NCBI Taxonomy" id="2259033"/>
    <lineage>
        <taxon>Bacteria</taxon>
        <taxon>Bacillati</taxon>
        <taxon>Actinomycetota</taxon>
        <taxon>Actinomycetes</taxon>
        <taxon>Geodermatophilales</taxon>
        <taxon>Geodermatophilaceae</taxon>
        <taxon>Blastococcus</taxon>
    </lineage>
</organism>
<dbReference type="EMBL" id="JBHUHP010000028">
    <property type="protein sequence ID" value="MFD2093736.1"/>
    <property type="molecule type" value="Genomic_DNA"/>
</dbReference>
<comment type="caution">
    <text evidence="2">The sequence shown here is derived from an EMBL/GenBank/DDBJ whole genome shotgun (WGS) entry which is preliminary data.</text>
</comment>
<gene>
    <name evidence="2" type="ORF">ACFSHS_19415</name>
</gene>
<name>A0ABW4XE76_9ACTN</name>
<sequence>MPPTWTHVGRCWTNGEPFLAMDAGLLAHWRGMSDSAYEELVPHLGYETTSVRVGPGSAGLILTDPEVGDEGWLEVFRSPDGSVAIVQAGGPDHRGVVAAALAHPTDGDQPGDPVEVPSGRLALISAALDGTGPDGASLSRERPGPTPSSAAYDADVDDAGAPLLEVGARTLRLSVRWMVELGGEAVFARWLLTAD</sequence>
<evidence type="ECO:0008006" key="4">
    <source>
        <dbReference type="Google" id="ProtNLM"/>
    </source>
</evidence>
<evidence type="ECO:0000256" key="1">
    <source>
        <dbReference type="SAM" id="MobiDB-lite"/>
    </source>
</evidence>
<evidence type="ECO:0000313" key="3">
    <source>
        <dbReference type="Proteomes" id="UP001597402"/>
    </source>
</evidence>
<feature type="region of interest" description="Disordered" evidence="1">
    <location>
        <begin position="132"/>
        <end position="154"/>
    </location>
</feature>
<proteinExistence type="predicted"/>